<reference evidence="1 2" key="1">
    <citation type="journal article" date="2017" name="Nat. Microbiol.">
        <title>Natural product diversity associated with the nematode symbionts Photorhabdus and Xenorhabdus.</title>
        <authorList>
            <person name="Tobias N.J."/>
            <person name="Wolff H."/>
            <person name="Djahanschiri B."/>
            <person name="Grundmann F."/>
            <person name="Kronenwerth M."/>
            <person name="Shi Y.M."/>
            <person name="Simonyi S."/>
            <person name="Grun P."/>
            <person name="Shapiro-Ilan D."/>
            <person name="Pidot S.J."/>
            <person name="Stinear T.P."/>
            <person name="Ebersberger I."/>
            <person name="Bode H.B."/>
        </authorList>
    </citation>
    <scope>NUCLEOTIDE SEQUENCE [LARGE SCALE GENOMIC DNA]</scope>
    <source>
        <strain evidence="1 2">DSM 22670</strain>
    </source>
</reference>
<dbReference type="EMBL" id="NJAK01000003">
    <property type="protein sequence ID" value="PHM59503.1"/>
    <property type="molecule type" value="Genomic_DNA"/>
</dbReference>
<accession>A0A2D0K7Z8</accession>
<protein>
    <submittedName>
        <fullName evidence="1">Uncharacterized protein</fullName>
    </submittedName>
</protein>
<evidence type="ECO:0000313" key="2">
    <source>
        <dbReference type="Proteomes" id="UP000222168"/>
    </source>
</evidence>
<gene>
    <name evidence="1" type="ORF">Xish_03621</name>
</gene>
<organism evidence="1 2">
    <name type="scientific">Xenorhabdus ishibashii</name>
    <dbReference type="NCBI Taxonomy" id="1034471"/>
    <lineage>
        <taxon>Bacteria</taxon>
        <taxon>Pseudomonadati</taxon>
        <taxon>Pseudomonadota</taxon>
        <taxon>Gammaproteobacteria</taxon>
        <taxon>Enterobacterales</taxon>
        <taxon>Morganellaceae</taxon>
        <taxon>Xenorhabdus</taxon>
    </lineage>
</organism>
<dbReference type="AlphaFoldDB" id="A0A2D0K7Z8"/>
<proteinExistence type="predicted"/>
<keyword evidence="2" id="KW-1185">Reference proteome</keyword>
<evidence type="ECO:0000313" key="1">
    <source>
        <dbReference type="EMBL" id="PHM59503.1"/>
    </source>
</evidence>
<dbReference type="Proteomes" id="UP000222168">
    <property type="component" value="Unassembled WGS sequence"/>
</dbReference>
<comment type="caution">
    <text evidence="1">The sequence shown here is derived from an EMBL/GenBank/DDBJ whole genome shotgun (WGS) entry which is preliminary data.</text>
</comment>
<name>A0A2D0K7Z8_9GAMM</name>
<sequence>MEINYFTHCDTCDLLTEKFKQFSWNRTLSELKKEVMDLVKSFENDKYTILTLHILNALVVHSLNLRNF</sequence>